<sequence>MFIFICLCSWSLTGVFGDEVKSVSVMEGDSVTLKPNDADIMGENLIMWRFGQNNSLIVKINRNDNKRQFFDERFRDRLKLDQTGSLTITNTRTTDSGLYQALGTSKITPLSIFNITVYAHLPVPVISNSLSSRSTSKCVLLCSVVNVGHVTLSWYKGNSLLSSISESDLSISLSLPLEVEYQDNNTYSCVLNNPIINQTTHLNTELCQPCPDSVPPIVFICIAAAAGFLLIVVTVGIFCICRKHRKTDKEVQTHDSEITYAEYTALSSHSNVHLTVKQILSYRMQ</sequence>
<dbReference type="Proteomes" id="UP000694701">
    <property type="component" value="Unplaced"/>
</dbReference>
<organism evidence="4 5">
    <name type="scientific">Cyprinus carpio</name>
    <name type="common">Common carp</name>
    <dbReference type="NCBI Taxonomy" id="7962"/>
    <lineage>
        <taxon>Eukaryota</taxon>
        <taxon>Metazoa</taxon>
        <taxon>Chordata</taxon>
        <taxon>Craniata</taxon>
        <taxon>Vertebrata</taxon>
        <taxon>Euteleostomi</taxon>
        <taxon>Actinopterygii</taxon>
        <taxon>Neopterygii</taxon>
        <taxon>Teleostei</taxon>
        <taxon>Ostariophysi</taxon>
        <taxon>Cypriniformes</taxon>
        <taxon>Cyprinidae</taxon>
        <taxon>Cyprininae</taxon>
        <taxon>Cyprinus</taxon>
    </lineage>
</organism>
<dbReference type="InterPro" id="IPR013783">
    <property type="entry name" value="Ig-like_fold"/>
</dbReference>
<dbReference type="Gene3D" id="2.60.40.10">
    <property type="entry name" value="Immunoglobulins"/>
    <property type="match status" value="2"/>
</dbReference>
<dbReference type="InterPro" id="IPR036179">
    <property type="entry name" value="Ig-like_dom_sf"/>
</dbReference>
<keyword evidence="1" id="KW-0472">Membrane</keyword>
<dbReference type="PANTHER" id="PTHR21063">
    <property type="entry name" value="LFA-3"/>
    <property type="match status" value="1"/>
</dbReference>
<feature type="transmembrane region" description="Helical" evidence="1">
    <location>
        <begin position="217"/>
        <end position="240"/>
    </location>
</feature>
<evidence type="ECO:0000313" key="5">
    <source>
        <dbReference type="Proteomes" id="UP000694701"/>
    </source>
</evidence>
<evidence type="ECO:0000256" key="2">
    <source>
        <dbReference type="SAM" id="SignalP"/>
    </source>
</evidence>
<keyword evidence="1" id="KW-1133">Transmembrane helix</keyword>
<keyword evidence="1" id="KW-0812">Transmembrane</keyword>
<dbReference type="Ensembl" id="ENSCCRT00020006671.1">
    <property type="protein sequence ID" value="ENSCCRP00020005893.1"/>
    <property type="gene ID" value="ENSCCRG00020003329.1"/>
</dbReference>
<dbReference type="PROSITE" id="PS50835">
    <property type="entry name" value="IG_LIKE"/>
    <property type="match status" value="1"/>
</dbReference>
<dbReference type="SMART" id="SM00409">
    <property type="entry name" value="IG"/>
    <property type="match status" value="1"/>
</dbReference>
<dbReference type="AlphaFoldDB" id="A0A8C2C225"/>
<protein>
    <recommendedName>
        <fullName evidence="3">Ig-like domain-containing protein</fullName>
    </recommendedName>
</protein>
<feature type="signal peptide" evidence="2">
    <location>
        <begin position="1"/>
        <end position="17"/>
    </location>
</feature>
<reference evidence="4" key="1">
    <citation type="submission" date="2025-08" db="UniProtKB">
        <authorList>
            <consortium name="Ensembl"/>
        </authorList>
    </citation>
    <scope>IDENTIFICATION</scope>
</reference>
<dbReference type="Pfam" id="PF07686">
    <property type="entry name" value="V-set"/>
    <property type="match status" value="1"/>
</dbReference>
<name>A0A8C2C225_CYPCA</name>
<evidence type="ECO:0000313" key="4">
    <source>
        <dbReference type="Ensembl" id="ENSCCRP00020005893.1"/>
    </source>
</evidence>
<dbReference type="InterPro" id="IPR007110">
    <property type="entry name" value="Ig-like_dom"/>
</dbReference>
<evidence type="ECO:0000259" key="3">
    <source>
        <dbReference type="PROSITE" id="PS50835"/>
    </source>
</evidence>
<accession>A0A8C2C225</accession>
<evidence type="ECO:0000256" key="1">
    <source>
        <dbReference type="SAM" id="Phobius"/>
    </source>
</evidence>
<dbReference type="InterPro" id="IPR003599">
    <property type="entry name" value="Ig_sub"/>
</dbReference>
<dbReference type="SUPFAM" id="SSF48726">
    <property type="entry name" value="Immunoglobulin"/>
    <property type="match status" value="2"/>
</dbReference>
<feature type="chain" id="PRO_5034071247" description="Ig-like domain-containing protein" evidence="2">
    <location>
        <begin position="18"/>
        <end position="285"/>
    </location>
</feature>
<feature type="domain" description="Ig-like" evidence="3">
    <location>
        <begin position="124"/>
        <end position="203"/>
    </location>
</feature>
<dbReference type="CDD" id="cd00096">
    <property type="entry name" value="Ig"/>
    <property type="match status" value="1"/>
</dbReference>
<dbReference type="InterPro" id="IPR013106">
    <property type="entry name" value="Ig_V-set"/>
</dbReference>
<proteinExistence type="predicted"/>
<keyword evidence="2" id="KW-0732">Signal</keyword>
<dbReference type="PANTHER" id="PTHR21063:SF4">
    <property type="entry name" value="CD48 ANTIGEN-RELATED"/>
    <property type="match status" value="1"/>
</dbReference>